<keyword evidence="3" id="KW-0813">Transport</keyword>
<dbReference type="Gene3D" id="3.40.190.10">
    <property type="entry name" value="Periplasmic binding protein-like II"/>
    <property type="match status" value="2"/>
</dbReference>
<comment type="similarity">
    <text evidence="2">Belongs to the bacterial solute-binding protein 1 family.</text>
</comment>
<sequence length="424" mass="46602">MKRKLSLFAAILLVFSLILTACGSKSTNSSSSKSGQGKLEIFSWWTAGGEADGLKALIKVFQNKYPDIKVQNAAVAGGAGTNAKAVLATRMQGNDPPSTFQVHGGAELMTWVNSGKMQPLNDLYKKNGWENKFPKDLMDMVSKDGKIYAIPVDIHRGNVLWYNKKIFEENHLQPPKTFDDFFKVADKLKAKGITPLGLADKEIWPATMIFENILLAELGPDKYKELWTGKIPFDSPKVKESAEIFKKMLGYINDDHSSRAWQDGSQLVADGKAAMNIMGDFAKGYYESLKLKPNKDYGWVASPGTEGDFMVITDTFGLPKGVKDPGDVKKFLTVLGSVEGQDAFNPKKGSIPARVDADQSKYDVYGKAAMKDFKKDALTPSLAHGSAAPESYLTKVNQAVNVFVTQKNVDQFIKSLKDASKDLK</sequence>
<dbReference type="InterPro" id="IPR050490">
    <property type="entry name" value="Bact_solute-bd_prot1"/>
</dbReference>
<dbReference type="PANTHER" id="PTHR43649:SF28">
    <property type="entry name" value="BINDING PROTEIN COMPONENT OF ABC SUGAR TRANSPORTER-RELATED"/>
    <property type="match status" value="1"/>
</dbReference>
<keyword evidence="4 7" id="KW-0732">Signal</keyword>
<reference evidence="9" key="1">
    <citation type="journal article" date="2019" name="Int. J. Syst. Evol. Microbiol.">
        <title>The Global Catalogue of Microorganisms (GCM) 10K type strain sequencing project: providing services to taxonomists for standard genome sequencing and annotation.</title>
        <authorList>
            <consortium name="The Broad Institute Genomics Platform"/>
            <consortium name="The Broad Institute Genome Sequencing Center for Infectious Disease"/>
            <person name="Wu L."/>
            <person name="Ma J."/>
        </authorList>
    </citation>
    <scope>NUCLEOTIDE SEQUENCE [LARGE SCALE GENOMIC DNA]</scope>
    <source>
        <strain evidence="9">CGMCC 1.16305</strain>
    </source>
</reference>
<proteinExistence type="inferred from homology"/>
<dbReference type="PANTHER" id="PTHR43649">
    <property type="entry name" value="ARABINOSE-BINDING PROTEIN-RELATED"/>
    <property type="match status" value="1"/>
</dbReference>
<evidence type="ECO:0000256" key="3">
    <source>
        <dbReference type="ARBA" id="ARBA00022448"/>
    </source>
</evidence>
<dbReference type="Proteomes" id="UP001596505">
    <property type="component" value="Unassembled WGS sequence"/>
</dbReference>
<dbReference type="Pfam" id="PF01547">
    <property type="entry name" value="SBP_bac_1"/>
    <property type="match status" value="1"/>
</dbReference>
<keyword evidence="9" id="KW-1185">Reference proteome</keyword>
<comment type="subcellular location">
    <subcellularLocation>
        <location evidence="1">Cell envelope</location>
    </subcellularLocation>
</comment>
<feature type="signal peptide" evidence="7">
    <location>
        <begin position="1"/>
        <end position="21"/>
    </location>
</feature>
<evidence type="ECO:0000256" key="6">
    <source>
        <dbReference type="ARBA" id="ARBA00049753"/>
    </source>
</evidence>
<name>A0ABW2PYN6_9BACL</name>
<evidence type="ECO:0000256" key="7">
    <source>
        <dbReference type="SAM" id="SignalP"/>
    </source>
</evidence>
<evidence type="ECO:0000256" key="1">
    <source>
        <dbReference type="ARBA" id="ARBA00004196"/>
    </source>
</evidence>
<dbReference type="RefSeq" id="WP_380968031.1">
    <property type="nucleotide sequence ID" value="NZ_JBHTCO010000020.1"/>
</dbReference>
<evidence type="ECO:0000313" key="9">
    <source>
        <dbReference type="Proteomes" id="UP001596505"/>
    </source>
</evidence>
<evidence type="ECO:0000256" key="2">
    <source>
        <dbReference type="ARBA" id="ARBA00008520"/>
    </source>
</evidence>
<dbReference type="PROSITE" id="PS51257">
    <property type="entry name" value="PROKAR_LIPOPROTEIN"/>
    <property type="match status" value="1"/>
</dbReference>
<dbReference type="InterPro" id="IPR006059">
    <property type="entry name" value="SBP"/>
</dbReference>
<protein>
    <recommendedName>
        <fullName evidence="6">Probable sugar-binding periplasmic protein</fullName>
    </recommendedName>
</protein>
<dbReference type="EMBL" id="JBHTCO010000020">
    <property type="protein sequence ID" value="MFC7394497.1"/>
    <property type="molecule type" value="Genomic_DNA"/>
</dbReference>
<feature type="chain" id="PRO_5045771891" description="Probable sugar-binding periplasmic protein" evidence="7">
    <location>
        <begin position="22"/>
        <end position="424"/>
    </location>
</feature>
<gene>
    <name evidence="8" type="ORF">ACFQRG_16185</name>
</gene>
<evidence type="ECO:0000256" key="5">
    <source>
        <dbReference type="ARBA" id="ARBA00049629"/>
    </source>
</evidence>
<organism evidence="8 9">
    <name type="scientific">Scopulibacillus cellulosilyticus</name>
    <dbReference type="NCBI Taxonomy" id="2665665"/>
    <lineage>
        <taxon>Bacteria</taxon>
        <taxon>Bacillati</taxon>
        <taxon>Bacillota</taxon>
        <taxon>Bacilli</taxon>
        <taxon>Bacillales</taxon>
        <taxon>Sporolactobacillaceae</taxon>
        <taxon>Scopulibacillus</taxon>
    </lineage>
</organism>
<comment type="function">
    <text evidence="5">Part of a binding-protein-dependent transport system for a sugar.</text>
</comment>
<dbReference type="SUPFAM" id="SSF53850">
    <property type="entry name" value="Periplasmic binding protein-like II"/>
    <property type="match status" value="1"/>
</dbReference>
<evidence type="ECO:0000256" key="4">
    <source>
        <dbReference type="ARBA" id="ARBA00022729"/>
    </source>
</evidence>
<evidence type="ECO:0000313" key="8">
    <source>
        <dbReference type="EMBL" id="MFC7394497.1"/>
    </source>
</evidence>
<comment type="caution">
    <text evidence="8">The sequence shown here is derived from an EMBL/GenBank/DDBJ whole genome shotgun (WGS) entry which is preliminary data.</text>
</comment>
<accession>A0ABW2PYN6</accession>